<name>A0A517Z1P0_9PLAN</name>
<evidence type="ECO:0000313" key="3">
    <source>
        <dbReference type="EMBL" id="QDU38843.1"/>
    </source>
</evidence>
<dbReference type="KEGG" id="mri:Mal4_06920"/>
<evidence type="ECO:0000256" key="1">
    <source>
        <dbReference type="SAM" id="Phobius"/>
    </source>
</evidence>
<proteinExistence type="predicted"/>
<accession>A0A517Z1P0</accession>
<evidence type="ECO:0008006" key="5">
    <source>
        <dbReference type="Google" id="ProtNLM"/>
    </source>
</evidence>
<feature type="transmembrane region" description="Helical" evidence="1">
    <location>
        <begin position="15"/>
        <end position="36"/>
    </location>
</feature>
<dbReference type="EMBL" id="CP036275">
    <property type="protein sequence ID" value="QDU36406.1"/>
    <property type="molecule type" value="Genomic_DNA"/>
</dbReference>
<keyword evidence="4" id="KW-1185">Reference proteome</keyword>
<sequence>MNALLTKLYNDEAGFIVSAELVLVSTIAVLGLVVGLSELAININNELEDVGSAFSSVQQSYEYGGTWGCKAGFSGSGFEDHPDLCSDECDIR</sequence>
<dbReference type="OrthoDB" id="278295at2"/>
<keyword evidence="1" id="KW-0812">Transmembrane</keyword>
<dbReference type="RefSeq" id="WP_145367071.1">
    <property type="nucleotide sequence ID" value="NZ_CP036275.1"/>
</dbReference>
<evidence type="ECO:0000313" key="2">
    <source>
        <dbReference type="EMBL" id="QDU36406.1"/>
    </source>
</evidence>
<organism evidence="2 4">
    <name type="scientific">Maioricimonas rarisocia</name>
    <dbReference type="NCBI Taxonomy" id="2528026"/>
    <lineage>
        <taxon>Bacteria</taxon>
        <taxon>Pseudomonadati</taxon>
        <taxon>Planctomycetota</taxon>
        <taxon>Planctomycetia</taxon>
        <taxon>Planctomycetales</taxon>
        <taxon>Planctomycetaceae</taxon>
        <taxon>Maioricimonas</taxon>
    </lineage>
</organism>
<dbReference type="KEGG" id="mri:Mal4_31730"/>
<dbReference type="AlphaFoldDB" id="A0A517Z1P0"/>
<dbReference type="EMBL" id="CP036275">
    <property type="protein sequence ID" value="QDU38843.1"/>
    <property type="molecule type" value="Genomic_DNA"/>
</dbReference>
<dbReference type="Proteomes" id="UP000320496">
    <property type="component" value="Chromosome"/>
</dbReference>
<gene>
    <name evidence="2" type="ORF">Mal4_06920</name>
    <name evidence="3" type="ORF">Mal4_31730</name>
</gene>
<keyword evidence="1" id="KW-0472">Membrane</keyword>
<protein>
    <recommendedName>
        <fullName evidence="5">Branched-chain amino acid aminotransferase</fullName>
    </recommendedName>
</protein>
<keyword evidence="1" id="KW-1133">Transmembrane helix</keyword>
<evidence type="ECO:0000313" key="4">
    <source>
        <dbReference type="Proteomes" id="UP000320496"/>
    </source>
</evidence>
<reference evidence="2 4" key="1">
    <citation type="submission" date="2019-02" db="EMBL/GenBank/DDBJ databases">
        <title>Deep-cultivation of Planctomycetes and their phenomic and genomic characterization uncovers novel biology.</title>
        <authorList>
            <person name="Wiegand S."/>
            <person name="Jogler M."/>
            <person name="Boedeker C."/>
            <person name="Pinto D."/>
            <person name="Vollmers J."/>
            <person name="Rivas-Marin E."/>
            <person name="Kohn T."/>
            <person name="Peeters S.H."/>
            <person name="Heuer A."/>
            <person name="Rast P."/>
            <person name="Oberbeckmann S."/>
            <person name="Bunk B."/>
            <person name="Jeske O."/>
            <person name="Meyerdierks A."/>
            <person name="Storesund J.E."/>
            <person name="Kallscheuer N."/>
            <person name="Luecker S."/>
            <person name="Lage O.M."/>
            <person name="Pohl T."/>
            <person name="Merkel B.J."/>
            <person name="Hornburger P."/>
            <person name="Mueller R.-W."/>
            <person name="Bruemmer F."/>
            <person name="Labrenz M."/>
            <person name="Spormann A.M."/>
            <person name="Op den Camp H."/>
            <person name="Overmann J."/>
            <person name="Amann R."/>
            <person name="Jetten M.S.M."/>
            <person name="Mascher T."/>
            <person name="Medema M.H."/>
            <person name="Devos D.P."/>
            <person name="Kaster A.-K."/>
            <person name="Ovreas L."/>
            <person name="Rohde M."/>
            <person name="Galperin M.Y."/>
            <person name="Jogler C."/>
        </authorList>
    </citation>
    <scope>NUCLEOTIDE SEQUENCE [LARGE SCALE GENOMIC DNA]</scope>
    <source>
        <strain evidence="2 4">Mal4</strain>
    </source>
</reference>